<keyword evidence="4" id="KW-1185">Reference proteome</keyword>
<protein>
    <recommendedName>
        <fullName evidence="5">Secreted protein</fullName>
    </recommendedName>
</protein>
<feature type="transmembrane region" description="Helical" evidence="1">
    <location>
        <begin position="45"/>
        <end position="63"/>
    </location>
</feature>
<keyword evidence="2" id="KW-0732">Signal</keyword>
<keyword evidence="1" id="KW-0812">Transmembrane</keyword>
<keyword evidence="1" id="KW-0472">Membrane</keyword>
<reference evidence="3 4" key="1">
    <citation type="journal article" date="2015" name="Sci. Rep.">
        <title>The power of single molecule real-time sequencing technology in the de novo assembly of a eukaryotic genome.</title>
        <authorList>
            <person name="Sakai H."/>
            <person name="Naito K."/>
            <person name="Ogiso-Tanaka E."/>
            <person name="Takahashi Y."/>
            <person name="Iseki K."/>
            <person name="Muto C."/>
            <person name="Satou K."/>
            <person name="Teruya K."/>
            <person name="Shiroma A."/>
            <person name="Shimoji M."/>
            <person name="Hirano T."/>
            <person name="Itoh T."/>
            <person name="Kaga A."/>
            <person name="Tomooka N."/>
        </authorList>
    </citation>
    <scope>NUCLEOTIDE SEQUENCE [LARGE SCALE GENOMIC DNA]</scope>
    <source>
        <strain evidence="4">cv. Shumari</strain>
    </source>
</reference>
<sequence>MFNVRIVLGIVVFLIYNHAESAAEHRLPRVVTPLPAPKISDLPQVSFQFLLLCFFSEMVLVYLKKKYDSVQ</sequence>
<dbReference type="AlphaFoldDB" id="A0A0S3R173"/>
<evidence type="ECO:0000313" key="3">
    <source>
        <dbReference type="EMBL" id="BAT74347.1"/>
    </source>
</evidence>
<evidence type="ECO:0000256" key="1">
    <source>
        <dbReference type="SAM" id="Phobius"/>
    </source>
</evidence>
<evidence type="ECO:0000256" key="2">
    <source>
        <dbReference type="SAM" id="SignalP"/>
    </source>
</evidence>
<accession>A0A0S3R173</accession>
<name>A0A0S3R173_PHAAN</name>
<feature type="signal peptide" evidence="2">
    <location>
        <begin position="1"/>
        <end position="21"/>
    </location>
</feature>
<evidence type="ECO:0008006" key="5">
    <source>
        <dbReference type="Google" id="ProtNLM"/>
    </source>
</evidence>
<keyword evidence="1" id="KW-1133">Transmembrane helix</keyword>
<feature type="chain" id="PRO_5006616595" description="Secreted protein" evidence="2">
    <location>
        <begin position="22"/>
        <end position="71"/>
    </location>
</feature>
<proteinExistence type="predicted"/>
<organism evidence="3 4">
    <name type="scientific">Vigna angularis var. angularis</name>
    <dbReference type="NCBI Taxonomy" id="157739"/>
    <lineage>
        <taxon>Eukaryota</taxon>
        <taxon>Viridiplantae</taxon>
        <taxon>Streptophyta</taxon>
        <taxon>Embryophyta</taxon>
        <taxon>Tracheophyta</taxon>
        <taxon>Spermatophyta</taxon>
        <taxon>Magnoliopsida</taxon>
        <taxon>eudicotyledons</taxon>
        <taxon>Gunneridae</taxon>
        <taxon>Pentapetalae</taxon>
        <taxon>rosids</taxon>
        <taxon>fabids</taxon>
        <taxon>Fabales</taxon>
        <taxon>Fabaceae</taxon>
        <taxon>Papilionoideae</taxon>
        <taxon>50 kb inversion clade</taxon>
        <taxon>NPAAA clade</taxon>
        <taxon>indigoferoid/millettioid clade</taxon>
        <taxon>Phaseoleae</taxon>
        <taxon>Vigna</taxon>
    </lineage>
</organism>
<dbReference type="Proteomes" id="UP000291084">
    <property type="component" value="Chromosome 1"/>
</dbReference>
<evidence type="ECO:0000313" key="4">
    <source>
        <dbReference type="Proteomes" id="UP000291084"/>
    </source>
</evidence>
<dbReference type="EMBL" id="AP015034">
    <property type="protein sequence ID" value="BAT74347.1"/>
    <property type="molecule type" value="Genomic_DNA"/>
</dbReference>
<gene>
    <name evidence="3" type="primary">Vigan.01G199800</name>
    <name evidence="3" type="ORF">VIGAN_01199800</name>
</gene>